<reference evidence="1 2" key="1">
    <citation type="submission" date="2021-11" db="EMBL/GenBank/DDBJ databases">
        <title>Draft genome sequence of Paenibacillus profundus YoMME, a new Gram-positive bacteria with exoelectrogenic properties.</title>
        <authorList>
            <person name="Hubenova Y."/>
            <person name="Hubenova E."/>
            <person name="Manasiev Y."/>
            <person name="Peykov S."/>
            <person name="Mitov M."/>
        </authorList>
    </citation>
    <scope>NUCLEOTIDE SEQUENCE [LARGE SCALE GENOMIC DNA]</scope>
    <source>
        <strain evidence="1 2">YoMME</strain>
    </source>
</reference>
<organism evidence="1 2">
    <name type="scientific">Paenibacillus profundus</name>
    <dbReference type="NCBI Taxonomy" id="1173085"/>
    <lineage>
        <taxon>Bacteria</taxon>
        <taxon>Bacillati</taxon>
        <taxon>Bacillota</taxon>
        <taxon>Bacilli</taxon>
        <taxon>Bacillales</taxon>
        <taxon>Paenibacillaceae</taxon>
        <taxon>Paenibacillus</taxon>
    </lineage>
</organism>
<evidence type="ECO:0000313" key="2">
    <source>
        <dbReference type="Proteomes" id="UP001199916"/>
    </source>
</evidence>
<gene>
    <name evidence="1" type="ORF">LQV63_22570</name>
</gene>
<accession>A0ABS8YM76</accession>
<protein>
    <recommendedName>
        <fullName evidence="3">WYL domain-containing protein</fullName>
    </recommendedName>
</protein>
<sequence>MLLEHYIGRAIEIIYEDRHGDITKRRIIIHKISDGTVHATCLRSSGWRPFKMERILSWQPIGEGRTA</sequence>
<evidence type="ECO:0000313" key="1">
    <source>
        <dbReference type="EMBL" id="MCE5172069.1"/>
    </source>
</evidence>
<proteinExistence type="predicted"/>
<evidence type="ECO:0008006" key="3">
    <source>
        <dbReference type="Google" id="ProtNLM"/>
    </source>
</evidence>
<keyword evidence="2" id="KW-1185">Reference proteome</keyword>
<dbReference type="Proteomes" id="UP001199916">
    <property type="component" value="Unassembled WGS sequence"/>
</dbReference>
<dbReference type="EMBL" id="JAJNBZ010000024">
    <property type="protein sequence ID" value="MCE5172069.1"/>
    <property type="molecule type" value="Genomic_DNA"/>
</dbReference>
<dbReference type="RefSeq" id="WP_019423854.1">
    <property type="nucleotide sequence ID" value="NZ_JAJNBZ010000024.1"/>
</dbReference>
<name>A0ABS8YM76_9BACL</name>
<comment type="caution">
    <text evidence="1">The sequence shown here is derived from an EMBL/GenBank/DDBJ whole genome shotgun (WGS) entry which is preliminary data.</text>
</comment>